<name>A0ACC2TJI0_9FUNG</name>
<evidence type="ECO:0000313" key="2">
    <source>
        <dbReference type="Proteomes" id="UP001165960"/>
    </source>
</evidence>
<dbReference type="EMBL" id="QTSX02002844">
    <property type="protein sequence ID" value="KAJ9074890.1"/>
    <property type="molecule type" value="Genomic_DNA"/>
</dbReference>
<evidence type="ECO:0000313" key="1">
    <source>
        <dbReference type="EMBL" id="KAJ9074890.1"/>
    </source>
</evidence>
<proteinExistence type="predicted"/>
<keyword evidence="2" id="KW-1185">Reference proteome</keyword>
<comment type="caution">
    <text evidence="1">The sequence shown here is derived from an EMBL/GenBank/DDBJ whole genome shotgun (WGS) entry which is preliminary data.</text>
</comment>
<accession>A0ACC2TJI0</accession>
<organism evidence="1 2">
    <name type="scientific">Entomophthora muscae</name>
    <dbReference type="NCBI Taxonomy" id="34485"/>
    <lineage>
        <taxon>Eukaryota</taxon>
        <taxon>Fungi</taxon>
        <taxon>Fungi incertae sedis</taxon>
        <taxon>Zoopagomycota</taxon>
        <taxon>Entomophthoromycotina</taxon>
        <taxon>Entomophthoromycetes</taxon>
        <taxon>Entomophthorales</taxon>
        <taxon>Entomophthoraceae</taxon>
        <taxon>Entomophthora</taxon>
    </lineage>
</organism>
<gene>
    <name evidence="1" type="ORF">DSO57_1001877</name>
</gene>
<dbReference type="Proteomes" id="UP001165960">
    <property type="component" value="Unassembled WGS sequence"/>
</dbReference>
<reference evidence="1" key="1">
    <citation type="submission" date="2022-04" db="EMBL/GenBank/DDBJ databases">
        <title>Genome of the entomopathogenic fungus Entomophthora muscae.</title>
        <authorList>
            <person name="Elya C."/>
            <person name="Lovett B.R."/>
            <person name="Lee E."/>
            <person name="Macias A.M."/>
            <person name="Hajek A.E."/>
            <person name="De Bivort B.L."/>
            <person name="Kasson M.T."/>
            <person name="De Fine Licht H.H."/>
            <person name="Stajich J.E."/>
        </authorList>
    </citation>
    <scope>NUCLEOTIDE SEQUENCE</scope>
    <source>
        <strain evidence="1">Berkeley</strain>
    </source>
</reference>
<protein>
    <submittedName>
        <fullName evidence="1">Uncharacterized protein</fullName>
    </submittedName>
</protein>
<sequence length="210" mass="23627">MAPKHCPVGCSFSYLQGPRLNNIHDPSTESSQTQGSTYHQMEPKCVTSGSAPASNKSSNAKWPPANILEYSDKYVVQVEIPGFQRKGIAIDFDDYSRTLAIKGTWTTHQENDTEKRSPATWEEESNLPSASLSNDSPIKVLGEWWTERNFESAFVIKERIHANKTSVVWRAGCFKNKAELHPLCPFTASHLDTRPGILADFFLFFRLANF</sequence>